<keyword evidence="2" id="KW-1185">Reference proteome</keyword>
<name>A0AA41Z961_9SPHN</name>
<accession>A0AA41Z961</accession>
<gene>
    <name evidence="1" type="ORF">NEE01_15795</name>
</gene>
<dbReference type="AlphaFoldDB" id="A0AA41Z961"/>
<dbReference type="RefSeq" id="WP_265269598.1">
    <property type="nucleotide sequence ID" value="NZ_JANFAV010000012.1"/>
</dbReference>
<evidence type="ECO:0000313" key="1">
    <source>
        <dbReference type="EMBL" id="MCW6536242.1"/>
    </source>
</evidence>
<protein>
    <submittedName>
        <fullName evidence="1">Uncharacterized protein</fullName>
    </submittedName>
</protein>
<dbReference type="EMBL" id="JANFAV010000012">
    <property type="protein sequence ID" value="MCW6536242.1"/>
    <property type="molecule type" value="Genomic_DNA"/>
</dbReference>
<comment type="caution">
    <text evidence="1">The sequence shown here is derived from an EMBL/GenBank/DDBJ whole genome shotgun (WGS) entry which is preliminary data.</text>
</comment>
<reference evidence="1" key="1">
    <citation type="submission" date="2022-06" db="EMBL/GenBank/DDBJ databases">
        <title>Sphingomonas sp. nov. isolated from rhizosphere soil of tomato.</title>
        <authorList>
            <person name="Dong H."/>
            <person name="Gao R."/>
        </authorList>
    </citation>
    <scope>NUCLEOTIDE SEQUENCE</scope>
    <source>
        <strain evidence="1">MMSM24</strain>
    </source>
</reference>
<dbReference type="Proteomes" id="UP001165565">
    <property type="component" value="Unassembled WGS sequence"/>
</dbReference>
<organism evidence="1 2">
    <name type="scientific">Sphingomonas lycopersici</name>
    <dbReference type="NCBI Taxonomy" id="2951807"/>
    <lineage>
        <taxon>Bacteria</taxon>
        <taxon>Pseudomonadati</taxon>
        <taxon>Pseudomonadota</taxon>
        <taxon>Alphaproteobacteria</taxon>
        <taxon>Sphingomonadales</taxon>
        <taxon>Sphingomonadaceae</taxon>
        <taxon>Sphingomonas</taxon>
    </lineage>
</organism>
<evidence type="ECO:0000313" key="2">
    <source>
        <dbReference type="Proteomes" id="UP001165565"/>
    </source>
</evidence>
<proteinExistence type="predicted"/>
<sequence>MKFMRHTELTTMIALATLTANPVAAQSALPDQALEQLATRESRLQQYLSKAFYEDPEMRAEFKRVGFANACRAVADSRREVAVEFVPALVPATVAAIKKIVPEQRLAEARPRSLSVGPLWIYAERIDEEIKRTAPEILASATAAMRKSFLKRTSPYATTRIAADNIVRPRADIAGAVGLKDTYDLDNPAQIRLACAEFLISPRDRPTITSEPAHNYILVPPSRKR</sequence>